<proteinExistence type="predicted"/>
<gene>
    <name evidence="2" type="ORF">GCM10010347_27510</name>
</gene>
<dbReference type="RefSeq" id="WP_190184392.1">
    <property type="nucleotide sequence ID" value="NZ_BMVP01000004.1"/>
</dbReference>
<feature type="region of interest" description="Disordered" evidence="1">
    <location>
        <begin position="215"/>
        <end position="239"/>
    </location>
</feature>
<reference evidence="3" key="1">
    <citation type="journal article" date="2019" name="Int. J. Syst. Evol. Microbiol.">
        <title>The Global Catalogue of Microorganisms (GCM) 10K type strain sequencing project: providing services to taxonomists for standard genome sequencing and annotation.</title>
        <authorList>
            <consortium name="The Broad Institute Genomics Platform"/>
            <consortium name="The Broad Institute Genome Sequencing Center for Infectious Disease"/>
            <person name="Wu L."/>
            <person name="Ma J."/>
        </authorList>
    </citation>
    <scope>NUCLEOTIDE SEQUENCE [LARGE SCALE GENOMIC DNA]</scope>
    <source>
        <strain evidence="3">JCM 4738</strain>
    </source>
</reference>
<evidence type="ECO:0000313" key="2">
    <source>
        <dbReference type="EMBL" id="GHB55998.1"/>
    </source>
</evidence>
<evidence type="ECO:0000256" key="1">
    <source>
        <dbReference type="SAM" id="MobiDB-lite"/>
    </source>
</evidence>
<sequence length="239" mass="26130">MTEFGFTCTGVRADPYAAGPTLVFRLTITASGDTRVHALALRCQIRIEPARRRYGQAEAEGLADLFGERSRWGNTLQPVQFAQVTLMVPSFTGSTEVDLAVPCTYDMDIAASRYFAALDDGEAPLLMLFSGTAFTGAGGFHVEPVPWDREAAYRMPVRVWQEMIEQHFPGCGWLRLPRDAMDELLAYRSRHALASWEATVRALLAEAGAAATAAKNARPSAPERLRAGLLPRAGERTAP</sequence>
<comment type="caution">
    <text evidence="2">The sequence shown here is derived from an EMBL/GenBank/DDBJ whole genome shotgun (WGS) entry which is preliminary data.</text>
</comment>
<name>A0ABQ3ERZ1_9ACTN</name>
<accession>A0ABQ3ERZ1</accession>
<dbReference type="InterPro" id="IPR045730">
    <property type="entry name" value="DUF6084"/>
</dbReference>
<dbReference type="EMBL" id="BMVP01000004">
    <property type="protein sequence ID" value="GHB55998.1"/>
    <property type="molecule type" value="Genomic_DNA"/>
</dbReference>
<protein>
    <submittedName>
        <fullName evidence="2">Uncharacterized protein</fullName>
    </submittedName>
</protein>
<evidence type="ECO:0000313" key="3">
    <source>
        <dbReference type="Proteomes" id="UP000642673"/>
    </source>
</evidence>
<dbReference type="Pfam" id="PF19562">
    <property type="entry name" value="DUF6084"/>
    <property type="match status" value="1"/>
</dbReference>
<dbReference type="Proteomes" id="UP000642673">
    <property type="component" value="Unassembled WGS sequence"/>
</dbReference>
<organism evidence="2 3">
    <name type="scientific">Streptomyces cirratus</name>
    <dbReference type="NCBI Taxonomy" id="68187"/>
    <lineage>
        <taxon>Bacteria</taxon>
        <taxon>Bacillati</taxon>
        <taxon>Actinomycetota</taxon>
        <taxon>Actinomycetes</taxon>
        <taxon>Kitasatosporales</taxon>
        <taxon>Streptomycetaceae</taxon>
        <taxon>Streptomyces</taxon>
    </lineage>
</organism>
<keyword evidence="3" id="KW-1185">Reference proteome</keyword>